<keyword evidence="3" id="KW-1185">Reference proteome</keyword>
<name>G0P6B6_CAEBE</name>
<proteinExistence type="predicted"/>
<evidence type="ECO:0000313" key="2">
    <source>
        <dbReference type="EMBL" id="EGT46375.1"/>
    </source>
</evidence>
<gene>
    <name evidence="2" type="ORF">CAEBREN_24534</name>
</gene>
<dbReference type="HOGENOM" id="CLU_1162023_0_0_1"/>
<feature type="chain" id="PRO_5003406865" evidence="1">
    <location>
        <begin position="18"/>
        <end position="235"/>
    </location>
</feature>
<dbReference type="Proteomes" id="UP000008068">
    <property type="component" value="Unassembled WGS sequence"/>
</dbReference>
<reference evidence="3" key="1">
    <citation type="submission" date="2011-07" db="EMBL/GenBank/DDBJ databases">
        <authorList>
            <consortium name="Caenorhabditis brenneri Sequencing and Analysis Consortium"/>
            <person name="Wilson R.K."/>
        </authorList>
    </citation>
    <scope>NUCLEOTIDE SEQUENCE [LARGE SCALE GENOMIC DNA]</scope>
    <source>
        <strain evidence="3">PB2801</strain>
    </source>
</reference>
<dbReference type="InParanoid" id="G0P6B6"/>
<keyword evidence="1" id="KW-0732">Signal</keyword>
<dbReference type="EMBL" id="GL380096">
    <property type="protein sequence ID" value="EGT46375.1"/>
    <property type="molecule type" value="Genomic_DNA"/>
</dbReference>
<organism evidence="3">
    <name type="scientific">Caenorhabditis brenneri</name>
    <name type="common">Nematode worm</name>
    <dbReference type="NCBI Taxonomy" id="135651"/>
    <lineage>
        <taxon>Eukaryota</taxon>
        <taxon>Metazoa</taxon>
        <taxon>Ecdysozoa</taxon>
        <taxon>Nematoda</taxon>
        <taxon>Chromadorea</taxon>
        <taxon>Rhabditida</taxon>
        <taxon>Rhabditina</taxon>
        <taxon>Rhabditomorpha</taxon>
        <taxon>Rhabditoidea</taxon>
        <taxon>Rhabditidae</taxon>
        <taxon>Peloderinae</taxon>
        <taxon>Caenorhabditis</taxon>
    </lineage>
</organism>
<feature type="signal peptide" evidence="1">
    <location>
        <begin position="1"/>
        <end position="17"/>
    </location>
</feature>
<accession>G0P6B6</accession>
<evidence type="ECO:0000256" key="1">
    <source>
        <dbReference type="SAM" id="SignalP"/>
    </source>
</evidence>
<sequence>MKFQIVFLLALIGYSQAQGLPGVICGITGLLCPPTTAAPTTAPDIEEICFTIPGGNIDIVIDPTQLTQTEIDEIKRLLEDSLSNVLGSLGSSINGTLNSLVGGLTGLLNPATTPVPTGNGQICVVIHNSDVNQLQAFLDFYIVRMNRFLQCINERLPTLIDQDLASAQFWLEFDRIGDELYDMRNKLTNCDEINCYIGVMRQLYSLVLSIPDRLWDMSKNIREGVNQCATGAINA</sequence>
<dbReference type="AlphaFoldDB" id="G0P6B6"/>
<evidence type="ECO:0000313" key="3">
    <source>
        <dbReference type="Proteomes" id="UP000008068"/>
    </source>
</evidence>
<protein>
    <submittedName>
        <fullName evidence="2">Uncharacterized protein</fullName>
    </submittedName>
</protein>